<dbReference type="EMBL" id="UINC01001201">
    <property type="protein sequence ID" value="SUZ74143.1"/>
    <property type="molecule type" value="Genomic_DNA"/>
</dbReference>
<sequence length="278" mass="30908">MTLSKTYAAHLDAVQAQNARIYGPSPTGDAWGGASARRFRFDPHRDLDRNIEVIASYVGPEDVVIDVGGGAGRVCLPLALKCKIALNVEPSPGMGAEFESLAQEAGIRNARLVPSSLAEAQAPQGDISFTADVTYFVRDIPSFIRQMEAAASRRVIITIWSEPPPNRHSKLFQLVYGEDQAALPGQAQLLPVLWDMGILPDVQVMPESPWWENQRPPTREEAIKMVVEDRVIKPDDRERAQSVFEAHFDELFTPSEAGFVPQWRKEMREVLITWETGS</sequence>
<dbReference type="AlphaFoldDB" id="A0A381Q936"/>
<proteinExistence type="predicted"/>
<accession>A0A381Q936</accession>
<evidence type="ECO:0000313" key="1">
    <source>
        <dbReference type="EMBL" id="SUZ74143.1"/>
    </source>
</evidence>
<protein>
    <recommendedName>
        <fullName evidence="2">Methyltransferase domain-containing protein</fullName>
    </recommendedName>
</protein>
<evidence type="ECO:0008006" key="2">
    <source>
        <dbReference type="Google" id="ProtNLM"/>
    </source>
</evidence>
<dbReference type="SUPFAM" id="SSF53335">
    <property type="entry name" value="S-adenosyl-L-methionine-dependent methyltransferases"/>
    <property type="match status" value="1"/>
</dbReference>
<dbReference type="Gene3D" id="3.40.50.150">
    <property type="entry name" value="Vaccinia Virus protein VP39"/>
    <property type="match status" value="1"/>
</dbReference>
<reference evidence="1" key="1">
    <citation type="submission" date="2018-05" db="EMBL/GenBank/DDBJ databases">
        <authorList>
            <person name="Lanie J.A."/>
            <person name="Ng W.-L."/>
            <person name="Kazmierczak K.M."/>
            <person name="Andrzejewski T.M."/>
            <person name="Davidsen T.M."/>
            <person name="Wayne K.J."/>
            <person name="Tettelin H."/>
            <person name="Glass J.I."/>
            <person name="Rusch D."/>
            <person name="Podicherti R."/>
            <person name="Tsui H.-C.T."/>
            <person name="Winkler M.E."/>
        </authorList>
    </citation>
    <scope>NUCLEOTIDE SEQUENCE</scope>
</reference>
<gene>
    <name evidence="1" type="ORF">METZ01_LOCUS26997</name>
</gene>
<dbReference type="InterPro" id="IPR029063">
    <property type="entry name" value="SAM-dependent_MTases_sf"/>
</dbReference>
<dbReference type="CDD" id="cd02440">
    <property type="entry name" value="AdoMet_MTases"/>
    <property type="match status" value="1"/>
</dbReference>
<name>A0A381Q936_9ZZZZ</name>
<organism evidence="1">
    <name type="scientific">marine metagenome</name>
    <dbReference type="NCBI Taxonomy" id="408172"/>
    <lineage>
        <taxon>unclassified sequences</taxon>
        <taxon>metagenomes</taxon>
        <taxon>ecological metagenomes</taxon>
    </lineage>
</organism>